<dbReference type="GO" id="GO:0003676">
    <property type="term" value="F:nucleic acid binding"/>
    <property type="evidence" value="ECO:0007669"/>
    <property type="project" value="InterPro"/>
</dbReference>
<dbReference type="SUPFAM" id="SSF53098">
    <property type="entry name" value="Ribonuclease H-like"/>
    <property type="match status" value="1"/>
</dbReference>
<accession>A0AAE0YLQ2</accession>
<gene>
    <name evidence="1" type="ORF">RRG08_023039</name>
</gene>
<name>A0AAE0YLQ2_9GAST</name>
<dbReference type="EMBL" id="JAWDGP010005861">
    <property type="protein sequence ID" value="KAK3750673.1"/>
    <property type="molecule type" value="Genomic_DNA"/>
</dbReference>
<dbReference type="Proteomes" id="UP001283361">
    <property type="component" value="Unassembled WGS sequence"/>
</dbReference>
<keyword evidence="2" id="KW-1185">Reference proteome</keyword>
<dbReference type="AlphaFoldDB" id="A0AAE0YLQ2"/>
<comment type="caution">
    <text evidence="1">The sequence shown here is derived from an EMBL/GenBank/DDBJ whole genome shotgun (WGS) entry which is preliminary data.</text>
</comment>
<reference evidence="1" key="1">
    <citation type="journal article" date="2023" name="G3 (Bethesda)">
        <title>A reference genome for the long-term kleptoplast-retaining sea slug Elysia crispata morphotype clarki.</title>
        <authorList>
            <person name="Eastman K.E."/>
            <person name="Pendleton A.L."/>
            <person name="Shaikh M.A."/>
            <person name="Suttiyut T."/>
            <person name="Ogas R."/>
            <person name="Tomko P."/>
            <person name="Gavelis G."/>
            <person name="Widhalm J.R."/>
            <person name="Wisecaver J.H."/>
        </authorList>
    </citation>
    <scope>NUCLEOTIDE SEQUENCE</scope>
    <source>
        <strain evidence="1">ECLA1</strain>
    </source>
</reference>
<dbReference type="PANTHER" id="PTHR38681">
    <property type="entry name" value="RETROVIRUS-RELATED POL POLYPROTEIN FROM TRANSPOSON 412-LIKE PROTEIN-RELATED"/>
    <property type="match status" value="1"/>
</dbReference>
<organism evidence="1 2">
    <name type="scientific">Elysia crispata</name>
    <name type="common">lettuce slug</name>
    <dbReference type="NCBI Taxonomy" id="231223"/>
    <lineage>
        <taxon>Eukaryota</taxon>
        <taxon>Metazoa</taxon>
        <taxon>Spiralia</taxon>
        <taxon>Lophotrochozoa</taxon>
        <taxon>Mollusca</taxon>
        <taxon>Gastropoda</taxon>
        <taxon>Heterobranchia</taxon>
        <taxon>Euthyneura</taxon>
        <taxon>Panpulmonata</taxon>
        <taxon>Sacoglossa</taxon>
        <taxon>Placobranchoidea</taxon>
        <taxon>Plakobranchidae</taxon>
        <taxon>Elysia</taxon>
    </lineage>
</organism>
<dbReference type="Gene3D" id="3.30.420.10">
    <property type="entry name" value="Ribonuclease H-like superfamily/Ribonuclease H"/>
    <property type="match status" value="1"/>
</dbReference>
<dbReference type="InterPro" id="IPR012337">
    <property type="entry name" value="RNaseH-like_sf"/>
</dbReference>
<dbReference type="InterPro" id="IPR036397">
    <property type="entry name" value="RNaseH_sf"/>
</dbReference>
<protein>
    <recommendedName>
        <fullName evidence="3">Integrase catalytic domain-containing protein</fullName>
    </recommendedName>
</protein>
<proteinExistence type="predicted"/>
<evidence type="ECO:0000313" key="2">
    <source>
        <dbReference type="Proteomes" id="UP001283361"/>
    </source>
</evidence>
<evidence type="ECO:0008006" key="3">
    <source>
        <dbReference type="Google" id="ProtNLM"/>
    </source>
</evidence>
<evidence type="ECO:0000313" key="1">
    <source>
        <dbReference type="EMBL" id="KAK3750673.1"/>
    </source>
</evidence>
<dbReference type="PANTHER" id="PTHR38681:SF1">
    <property type="entry name" value="RETROVIRUS-RELATED POL POLYPROTEIN FROM TRANSPOSON 412-LIKE PROTEIN"/>
    <property type="match status" value="1"/>
</dbReference>
<sequence>MLIAALHEQPSLASRLFPSLFKVPSGNSSVTFLQASPDPWFHWFFSVRGPRFTSALWSDIADKLGINIHRTCAYQSNGLVERFHRSLKTALKARLQGPNWVDELRWVLLGLRTVPKEDLETSSAKLVYGESVTVPGEFNDGLYDYLLGSSDYGASAIGDLVAISKSPTTLTEYATYFRFLDC</sequence>